<evidence type="ECO:0000256" key="1">
    <source>
        <dbReference type="ARBA" id="ARBA00007227"/>
    </source>
</evidence>
<reference evidence="3 4" key="1">
    <citation type="submission" date="2019-09" db="EMBL/GenBank/DDBJ databases">
        <title>Phylogeny of genus Pseudoclavibacter and closely related genus.</title>
        <authorList>
            <person name="Li Y."/>
        </authorList>
    </citation>
    <scope>NUCLEOTIDE SEQUENCE [LARGE SCALE GENOMIC DNA]</scope>
    <source>
        <strain evidence="3 4">KCTC 13959</strain>
    </source>
</reference>
<dbReference type="PANTHER" id="PTHR43236">
    <property type="entry name" value="ANTITOXIN HIGA1"/>
    <property type="match status" value="1"/>
</dbReference>
<dbReference type="AlphaFoldDB" id="A0A7J5B9W3"/>
<dbReference type="Pfam" id="PF06114">
    <property type="entry name" value="Peptidase_M78"/>
    <property type="match status" value="1"/>
</dbReference>
<comment type="similarity">
    <text evidence="1">Belongs to the short-chain fatty acyl-CoA assimilation regulator (ScfR) family.</text>
</comment>
<dbReference type="Pfam" id="PF01381">
    <property type="entry name" value="HTH_3"/>
    <property type="match status" value="1"/>
</dbReference>
<proteinExistence type="inferred from homology"/>
<evidence type="ECO:0000259" key="2">
    <source>
        <dbReference type="PROSITE" id="PS50943"/>
    </source>
</evidence>
<evidence type="ECO:0000313" key="3">
    <source>
        <dbReference type="EMBL" id="KAB1642548.1"/>
    </source>
</evidence>
<dbReference type="InterPro" id="IPR052345">
    <property type="entry name" value="Rad_response_metalloprotease"/>
</dbReference>
<dbReference type="OrthoDB" id="9794834at2"/>
<dbReference type="EMBL" id="WBKB01000005">
    <property type="protein sequence ID" value="KAB1642548.1"/>
    <property type="molecule type" value="Genomic_DNA"/>
</dbReference>
<gene>
    <name evidence="3" type="ORF">F8O05_08720</name>
</gene>
<name>A0A7J5B9W3_9MICO</name>
<evidence type="ECO:0000313" key="4">
    <source>
        <dbReference type="Proteomes" id="UP000433493"/>
    </source>
</evidence>
<dbReference type="GO" id="GO:0003677">
    <property type="term" value="F:DNA binding"/>
    <property type="evidence" value="ECO:0007669"/>
    <property type="project" value="InterPro"/>
</dbReference>
<feature type="domain" description="HTH cro/C1-type" evidence="2">
    <location>
        <begin position="8"/>
        <end position="62"/>
    </location>
</feature>
<comment type="caution">
    <text evidence="3">The sequence shown here is derived from an EMBL/GenBank/DDBJ whole genome shotgun (WGS) entry which is preliminary data.</text>
</comment>
<dbReference type="SMART" id="SM00530">
    <property type="entry name" value="HTH_XRE"/>
    <property type="match status" value="1"/>
</dbReference>
<accession>A0A7J5B9W3</accession>
<dbReference type="PANTHER" id="PTHR43236:SF1">
    <property type="entry name" value="BLL7220 PROTEIN"/>
    <property type="match status" value="1"/>
</dbReference>
<dbReference type="InterPro" id="IPR001387">
    <property type="entry name" value="Cro/C1-type_HTH"/>
</dbReference>
<dbReference type="Gene3D" id="1.10.260.40">
    <property type="entry name" value="lambda repressor-like DNA-binding domains"/>
    <property type="match status" value="1"/>
</dbReference>
<protein>
    <submittedName>
        <fullName evidence="3">ImmA/IrrE family metallo-endopeptidase</fullName>
    </submittedName>
</protein>
<dbReference type="InterPro" id="IPR010359">
    <property type="entry name" value="IrrE_HExxH"/>
</dbReference>
<sequence>MNTIGERVRAALERDGRTQNEVASEVGIAPDAFSRAINGKRGFGALELADIARALGVSVHWLITGERDPFELVLSARHETKPGTFDRRVSGAVADESVLTNIALAYHQCGDQIESTSLPESLAELTEDLDGDFVPRFIEQIETLGIDVIRVEQLSTAYSFQIDGRAVIALNSSGNWFHQNWSVAHELGHLIMKHENVMPGNGDVGRLEAEANRFAAELLLPGSEMKLIDWATISKAEVADFLWDRGVSAAALSLRLQKLDLCISDEIVELLSQKTQGVIRRHSTEASSADINARMVGSTERKFPSWLIGAHVSAIAAGKVGKATLAWMLDVDVAGLDVEEPESPDLLSANDLIELFG</sequence>
<dbReference type="InterPro" id="IPR010982">
    <property type="entry name" value="Lambda_DNA-bd_dom_sf"/>
</dbReference>
<keyword evidence="4" id="KW-1185">Reference proteome</keyword>
<dbReference type="CDD" id="cd00093">
    <property type="entry name" value="HTH_XRE"/>
    <property type="match status" value="1"/>
</dbReference>
<dbReference type="Gene3D" id="1.10.10.2910">
    <property type="match status" value="1"/>
</dbReference>
<dbReference type="SUPFAM" id="SSF47413">
    <property type="entry name" value="lambda repressor-like DNA-binding domains"/>
    <property type="match status" value="1"/>
</dbReference>
<dbReference type="Proteomes" id="UP000433493">
    <property type="component" value="Unassembled WGS sequence"/>
</dbReference>
<organism evidence="3 4">
    <name type="scientific">Gulosibacter chungangensis</name>
    <dbReference type="NCBI Taxonomy" id="979746"/>
    <lineage>
        <taxon>Bacteria</taxon>
        <taxon>Bacillati</taxon>
        <taxon>Actinomycetota</taxon>
        <taxon>Actinomycetes</taxon>
        <taxon>Micrococcales</taxon>
        <taxon>Microbacteriaceae</taxon>
        <taxon>Gulosibacter</taxon>
    </lineage>
</organism>
<dbReference type="PROSITE" id="PS50943">
    <property type="entry name" value="HTH_CROC1"/>
    <property type="match status" value="1"/>
</dbReference>
<dbReference type="RefSeq" id="WP_158052352.1">
    <property type="nucleotide sequence ID" value="NZ_WBKB01000005.1"/>
</dbReference>